<dbReference type="EMBL" id="FOJS01000022">
    <property type="protein sequence ID" value="SFA49641.1"/>
    <property type="molecule type" value="Genomic_DNA"/>
</dbReference>
<keyword evidence="2" id="KW-1185">Reference proteome</keyword>
<dbReference type="STRING" id="186116.SAMN05192569_102212"/>
<organism evidence="1 2">
    <name type="scientific">Parageobacillus thermantarcticus</name>
    <dbReference type="NCBI Taxonomy" id="186116"/>
    <lineage>
        <taxon>Bacteria</taxon>
        <taxon>Bacillati</taxon>
        <taxon>Bacillota</taxon>
        <taxon>Bacilli</taxon>
        <taxon>Bacillales</taxon>
        <taxon>Anoxybacillaceae</taxon>
        <taxon>Parageobacillus</taxon>
    </lineage>
</organism>
<dbReference type="Proteomes" id="UP000198650">
    <property type="component" value="Unassembled WGS sequence"/>
</dbReference>
<dbReference type="AlphaFoldDB" id="A0A1I0TD08"/>
<name>A0A1I0TD08_9BACL</name>
<accession>A0A1I0TD08</accession>
<reference evidence="2" key="1">
    <citation type="submission" date="2016-10" db="EMBL/GenBank/DDBJ databases">
        <authorList>
            <person name="Varghese N."/>
            <person name="Submissions S."/>
        </authorList>
    </citation>
    <scope>NUCLEOTIDE SEQUENCE [LARGE SCALE GENOMIC DNA]</scope>
    <source>
        <strain evidence="2">M1</strain>
    </source>
</reference>
<evidence type="ECO:0000313" key="2">
    <source>
        <dbReference type="Proteomes" id="UP000198650"/>
    </source>
</evidence>
<proteinExistence type="predicted"/>
<protein>
    <submittedName>
        <fullName evidence="1">Uncharacterized protein</fullName>
    </submittedName>
</protein>
<sequence>MKNSKLFPRPGKGIRSTQIDMRKTACKLSELFFILETRCINMTDVQTYSIRLTAKVFELFAYHLIPFLQANV</sequence>
<evidence type="ECO:0000313" key="1">
    <source>
        <dbReference type="EMBL" id="SFA49641.1"/>
    </source>
</evidence>
<gene>
    <name evidence="1" type="ORF">SAMN05192569_102212</name>
</gene>